<accession>A0AAD9TDV6</accession>
<dbReference type="PANTHER" id="PTHR21596">
    <property type="entry name" value="RIBONUCLEASE P SUBUNIT P38"/>
    <property type="match status" value="1"/>
</dbReference>
<proteinExistence type="predicted"/>
<dbReference type="Proteomes" id="UP001280121">
    <property type="component" value="Unassembled WGS sequence"/>
</dbReference>
<evidence type="ECO:0000313" key="3">
    <source>
        <dbReference type="Proteomes" id="UP001280121"/>
    </source>
</evidence>
<dbReference type="AlphaFoldDB" id="A0AAD9TDV6"/>
<feature type="domain" description="Zinc finger-XS" evidence="1">
    <location>
        <begin position="42"/>
        <end position="84"/>
    </location>
</feature>
<keyword evidence="3" id="KW-1185">Reference proteome</keyword>
<reference evidence="2" key="1">
    <citation type="journal article" date="2023" name="Plant J.">
        <title>Genome sequences and population genomics provide insights into the demographic history, inbreeding, and mutation load of two 'living fossil' tree species of Dipteronia.</title>
        <authorList>
            <person name="Feng Y."/>
            <person name="Comes H.P."/>
            <person name="Chen J."/>
            <person name="Zhu S."/>
            <person name="Lu R."/>
            <person name="Zhang X."/>
            <person name="Li P."/>
            <person name="Qiu J."/>
            <person name="Olsen K.M."/>
            <person name="Qiu Y."/>
        </authorList>
    </citation>
    <scope>NUCLEOTIDE SEQUENCE</scope>
    <source>
        <strain evidence="2">KIB01</strain>
    </source>
</reference>
<dbReference type="InterPro" id="IPR045177">
    <property type="entry name" value="FDM1-5/IDN2"/>
</dbReference>
<name>A0AAD9TDV6_9ROSI</name>
<gene>
    <name evidence="2" type="ORF">Ddye_028698</name>
</gene>
<dbReference type="PANTHER" id="PTHR21596:SF3">
    <property type="entry name" value="FACTOR OF DNA METHYLATION 1-RELATED"/>
    <property type="match status" value="1"/>
</dbReference>
<protein>
    <recommendedName>
        <fullName evidence="1">Zinc finger-XS domain-containing protein</fullName>
    </recommendedName>
</protein>
<dbReference type="Pfam" id="PF03470">
    <property type="entry name" value="zf-XS"/>
    <property type="match status" value="1"/>
</dbReference>
<organism evidence="2 3">
    <name type="scientific">Dipteronia dyeriana</name>
    <dbReference type="NCBI Taxonomy" id="168575"/>
    <lineage>
        <taxon>Eukaryota</taxon>
        <taxon>Viridiplantae</taxon>
        <taxon>Streptophyta</taxon>
        <taxon>Embryophyta</taxon>
        <taxon>Tracheophyta</taxon>
        <taxon>Spermatophyta</taxon>
        <taxon>Magnoliopsida</taxon>
        <taxon>eudicotyledons</taxon>
        <taxon>Gunneridae</taxon>
        <taxon>Pentapetalae</taxon>
        <taxon>rosids</taxon>
        <taxon>malvids</taxon>
        <taxon>Sapindales</taxon>
        <taxon>Sapindaceae</taxon>
        <taxon>Hippocastanoideae</taxon>
        <taxon>Acereae</taxon>
        <taxon>Dipteronia</taxon>
    </lineage>
</organism>
<dbReference type="EMBL" id="JANJYI010000009">
    <property type="protein sequence ID" value="KAK2633906.1"/>
    <property type="molecule type" value="Genomic_DNA"/>
</dbReference>
<dbReference type="InterPro" id="IPR005381">
    <property type="entry name" value="Znf-XS_domain"/>
</dbReference>
<evidence type="ECO:0000259" key="1">
    <source>
        <dbReference type="Pfam" id="PF03470"/>
    </source>
</evidence>
<comment type="caution">
    <text evidence="2">The sequence shown here is derived from an EMBL/GenBank/DDBJ whole genome shotgun (WGS) entry which is preliminary data.</text>
</comment>
<dbReference type="GO" id="GO:0080188">
    <property type="term" value="P:gene silencing by siRNA-directed DNA methylation"/>
    <property type="evidence" value="ECO:0007669"/>
    <property type="project" value="InterPro"/>
</dbReference>
<evidence type="ECO:0000313" key="2">
    <source>
        <dbReference type="EMBL" id="KAK2633906.1"/>
    </source>
</evidence>
<sequence>MEHSFEKETYFSDSEFTEYVEKPSEDLKASKYKVNVNGRLSCSFCTGKKKQDYKLEHILEHASGMGKPSSNKSAIWKSNHYALVKYLKNDPYQFMLLLQPPQPVKQTQSTAGKANSSNQAVNA</sequence>